<accession>A0A1X1Q0M3</accession>
<dbReference type="OrthoDB" id="9811293at2"/>
<feature type="compositionally biased region" description="Basic and acidic residues" evidence="1">
    <location>
        <begin position="256"/>
        <end position="265"/>
    </location>
</feature>
<dbReference type="STRING" id="106370.Francci3_1394"/>
<name>Q2JD71_FRACC</name>
<dbReference type="Pfam" id="PF04240">
    <property type="entry name" value="Caroten_synth"/>
    <property type="match status" value="1"/>
</dbReference>
<keyword evidence="4" id="KW-1185">Reference proteome</keyword>
<proteinExistence type="predicted"/>
<feature type="region of interest" description="Disordered" evidence="1">
    <location>
        <begin position="256"/>
        <end position="275"/>
    </location>
</feature>
<feature type="transmembrane region" description="Helical" evidence="2">
    <location>
        <begin position="68"/>
        <end position="89"/>
    </location>
</feature>
<organism evidence="3 4">
    <name type="scientific">Frankia casuarinae (strain DSM 45818 / CECT 9043 / HFP020203 / CcI3)</name>
    <dbReference type="NCBI Taxonomy" id="106370"/>
    <lineage>
        <taxon>Bacteria</taxon>
        <taxon>Bacillati</taxon>
        <taxon>Actinomycetota</taxon>
        <taxon>Actinomycetes</taxon>
        <taxon>Frankiales</taxon>
        <taxon>Frankiaceae</taxon>
        <taxon>Frankia</taxon>
    </lineage>
</organism>
<feature type="transmembrane region" description="Helical" evidence="2">
    <location>
        <begin position="141"/>
        <end position="162"/>
    </location>
</feature>
<feature type="transmembrane region" description="Helical" evidence="2">
    <location>
        <begin position="182"/>
        <end position="200"/>
    </location>
</feature>
<keyword evidence="2" id="KW-1133">Transmembrane helix</keyword>
<dbReference type="HOGENOM" id="CLU_058217_0_0_11"/>
<feature type="transmembrane region" description="Helical" evidence="2">
    <location>
        <begin position="212"/>
        <end position="231"/>
    </location>
</feature>
<keyword evidence="2" id="KW-0812">Transmembrane</keyword>
<dbReference type="AlphaFoldDB" id="Q2JD71"/>
<dbReference type="EMBL" id="CP000249">
    <property type="protein sequence ID" value="ABD10771.1"/>
    <property type="molecule type" value="Genomic_DNA"/>
</dbReference>
<dbReference type="eggNOG" id="COG2324">
    <property type="taxonomic scope" value="Bacteria"/>
</dbReference>
<dbReference type="InterPro" id="IPR017823">
    <property type="entry name" value="CruF"/>
</dbReference>
<dbReference type="KEGG" id="fra:Francci3_1394"/>
<dbReference type="RefSeq" id="WP_011435836.1">
    <property type="nucleotide sequence ID" value="NC_007777.1"/>
</dbReference>
<gene>
    <name evidence="3" type="ordered locus">Francci3_1394</name>
</gene>
<feature type="transmembrane region" description="Helical" evidence="2">
    <location>
        <begin position="109"/>
        <end position="129"/>
    </location>
</feature>
<feature type="transmembrane region" description="Helical" evidence="2">
    <location>
        <begin position="237"/>
        <end position="256"/>
    </location>
</feature>
<dbReference type="PANTHER" id="PTHR39419">
    <property type="entry name" value="SLL0814 PROTEIN"/>
    <property type="match status" value="1"/>
</dbReference>
<sequence>MTADALFTGSARPARPTAVPWIFAAATVAVQLPCPLVTGSAGAALAIASIVLFFASSVSHALLTRGRAWTAGFLAVTVGGGLLVETVGVHTGWPFGRYVYGSALGTRLYGVPVVVPMAWAMATYPAYVLARRHHRGRARTVVLAALVLAAWDLFIDPQMVAAGYWRWLGGGPTLNGIPLTNTAGWVAVAIAMTAALTALPDQAGSTARDERAPLALLLWAYVSSTLANLTFFDRPGVAAAGGIAMGAALVAAARAGPRDRARAGDRPVPAGSPPR</sequence>
<accession>Q2JD71</accession>
<protein>
    <submittedName>
        <fullName evidence="3">Uncharacterized protein</fullName>
    </submittedName>
</protein>
<evidence type="ECO:0000256" key="1">
    <source>
        <dbReference type="SAM" id="MobiDB-lite"/>
    </source>
</evidence>
<evidence type="ECO:0000313" key="3">
    <source>
        <dbReference type="EMBL" id="ABD10771.1"/>
    </source>
</evidence>
<keyword evidence="2" id="KW-0472">Membrane</keyword>
<evidence type="ECO:0000256" key="2">
    <source>
        <dbReference type="SAM" id="Phobius"/>
    </source>
</evidence>
<feature type="transmembrane region" description="Helical" evidence="2">
    <location>
        <begin position="36"/>
        <end position="56"/>
    </location>
</feature>
<dbReference type="Proteomes" id="UP000001937">
    <property type="component" value="Chromosome"/>
</dbReference>
<reference evidence="3 4" key="1">
    <citation type="journal article" date="2007" name="Genome Res.">
        <title>Genome characteristics of facultatively symbiotic Frankia sp. strains reflect host range and host plant biogeography.</title>
        <authorList>
            <person name="Normand P."/>
            <person name="Lapierre P."/>
            <person name="Tisa L.S."/>
            <person name="Gogarten J.P."/>
            <person name="Alloisio N."/>
            <person name="Bagnarol E."/>
            <person name="Bassi C.A."/>
            <person name="Berry A.M."/>
            <person name="Bickhart D.M."/>
            <person name="Choisne N."/>
            <person name="Couloux A."/>
            <person name="Cournoyer B."/>
            <person name="Cruveiller S."/>
            <person name="Daubin V."/>
            <person name="Demange N."/>
            <person name="Francino M.P."/>
            <person name="Goltsman E."/>
            <person name="Huang Y."/>
            <person name="Kopp O.R."/>
            <person name="Labarre L."/>
            <person name="Lapidus A."/>
            <person name="Lavire C."/>
            <person name="Marechal J."/>
            <person name="Martinez M."/>
            <person name="Mastronunzio J.E."/>
            <person name="Mullin B.C."/>
            <person name="Niemann J."/>
            <person name="Pujic P."/>
            <person name="Rawnsley T."/>
            <person name="Rouy Z."/>
            <person name="Schenowitz C."/>
            <person name="Sellstedt A."/>
            <person name="Tavares F."/>
            <person name="Tomkins J.P."/>
            <person name="Vallenet D."/>
            <person name="Valverde C."/>
            <person name="Wall L.G."/>
            <person name="Wang Y."/>
            <person name="Medigue C."/>
            <person name="Benson D.R."/>
        </authorList>
    </citation>
    <scope>NUCLEOTIDE SEQUENCE [LARGE SCALE GENOMIC DNA]</scope>
    <source>
        <strain evidence="4">DSM 45818 / CECT 9043 / CcI3</strain>
    </source>
</reference>
<evidence type="ECO:0000313" key="4">
    <source>
        <dbReference type="Proteomes" id="UP000001937"/>
    </source>
</evidence>
<dbReference type="PANTHER" id="PTHR39419:SF1">
    <property type="entry name" value="SLL0814 PROTEIN"/>
    <property type="match status" value="1"/>
</dbReference>
<dbReference type="InterPro" id="IPR007354">
    <property type="entry name" value="CruF-like"/>
</dbReference>
<dbReference type="NCBIfam" id="TIGR03460">
    <property type="entry name" value="crt_membr_arch"/>
    <property type="match status" value="1"/>
</dbReference>